<keyword evidence="1" id="KW-0732">Signal</keyword>
<dbReference type="InterPro" id="IPR036179">
    <property type="entry name" value="Ig-like_dom_sf"/>
</dbReference>
<dbReference type="Ensembl" id="ENSSMRT00000000451.1">
    <property type="protein sequence ID" value="ENSSMRP00000000367.1"/>
    <property type="gene ID" value="ENSSMRG00000000339.1"/>
</dbReference>
<reference evidence="4" key="2">
    <citation type="submission" date="2025-09" db="UniProtKB">
        <authorList>
            <consortium name="Ensembl"/>
        </authorList>
    </citation>
    <scope>IDENTIFICATION</scope>
</reference>
<dbReference type="InterPro" id="IPR003599">
    <property type="entry name" value="Ig_sub"/>
</dbReference>
<dbReference type="InterPro" id="IPR007110">
    <property type="entry name" value="Ig-like_dom"/>
</dbReference>
<dbReference type="GeneTree" id="ENSGT00960000189416"/>
<evidence type="ECO:0000313" key="5">
    <source>
        <dbReference type="Proteomes" id="UP000694421"/>
    </source>
</evidence>
<dbReference type="InterPro" id="IPR013106">
    <property type="entry name" value="Ig_V-set"/>
</dbReference>
<organism evidence="4 5">
    <name type="scientific">Salvator merianae</name>
    <name type="common">Argentine black and white tegu</name>
    <name type="synonym">Tupinambis merianae</name>
    <dbReference type="NCBI Taxonomy" id="96440"/>
    <lineage>
        <taxon>Eukaryota</taxon>
        <taxon>Metazoa</taxon>
        <taxon>Chordata</taxon>
        <taxon>Craniata</taxon>
        <taxon>Vertebrata</taxon>
        <taxon>Euteleostomi</taxon>
        <taxon>Lepidosauria</taxon>
        <taxon>Squamata</taxon>
        <taxon>Bifurcata</taxon>
        <taxon>Unidentata</taxon>
        <taxon>Episquamata</taxon>
        <taxon>Laterata</taxon>
        <taxon>Teiioidea</taxon>
        <taxon>Teiidae</taxon>
        <taxon>Salvator</taxon>
    </lineage>
</organism>
<name>A0A8D0B4R3_SALMN</name>
<dbReference type="PANTHER" id="PTHR23268">
    <property type="entry name" value="T-CELL RECEPTOR BETA CHAIN"/>
    <property type="match status" value="1"/>
</dbReference>
<feature type="domain" description="Ig-like" evidence="3">
    <location>
        <begin position="56"/>
        <end position="151"/>
    </location>
</feature>
<keyword evidence="2" id="KW-0391">Immunity</keyword>
<dbReference type="Proteomes" id="UP000694421">
    <property type="component" value="Unplaced"/>
</dbReference>
<protein>
    <recommendedName>
        <fullName evidence="3">Ig-like domain-containing protein</fullName>
    </recommendedName>
</protein>
<dbReference type="CDD" id="cd00099">
    <property type="entry name" value="IgV"/>
    <property type="match status" value="1"/>
</dbReference>
<dbReference type="InterPro" id="IPR013783">
    <property type="entry name" value="Ig-like_fold"/>
</dbReference>
<dbReference type="Pfam" id="PF07686">
    <property type="entry name" value="V-set"/>
    <property type="match status" value="1"/>
</dbReference>
<dbReference type="GO" id="GO:0005886">
    <property type="term" value="C:plasma membrane"/>
    <property type="evidence" value="ECO:0007669"/>
    <property type="project" value="TreeGrafter"/>
</dbReference>
<dbReference type="Gene3D" id="2.60.40.10">
    <property type="entry name" value="Immunoglobulins"/>
    <property type="match status" value="1"/>
</dbReference>
<dbReference type="GO" id="GO:0007166">
    <property type="term" value="P:cell surface receptor signaling pathway"/>
    <property type="evidence" value="ECO:0007669"/>
    <property type="project" value="TreeGrafter"/>
</dbReference>
<dbReference type="PROSITE" id="PS50835">
    <property type="entry name" value="IG_LIKE"/>
    <property type="match status" value="1"/>
</dbReference>
<evidence type="ECO:0000313" key="4">
    <source>
        <dbReference type="Ensembl" id="ENSSMRP00000000367.1"/>
    </source>
</evidence>
<sequence>MIPVKLEVLLVLCPFLKDSSLCLRRILCCLSLALLTRGSGLKVTQEPLFSSKWLQESLKMSCTVDQSNSDFYWYRQLPGQTKLEHIGTLLSYDKTLKDIPEELKDRLNSSVKDKTMHLNLIKLQSSDTGLYLCSSKDTVNQTGIGAGINLTARQLMCFFRISARTKHYSKIQWGLAPSFSKPHSNQ</sequence>
<reference evidence="4" key="1">
    <citation type="submission" date="2025-08" db="UniProtKB">
        <authorList>
            <consortium name="Ensembl"/>
        </authorList>
    </citation>
    <scope>IDENTIFICATION</scope>
</reference>
<accession>A0A8D0B4R3</accession>
<dbReference type="AlphaFoldDB" id="A0A8D0B4R3"/>
<dbReference type="SUPFAM" id="SSF48726">
    <property type="entry name" value="Immunoglobulin"/>
    <property type="match status" value="1"/>
</dbReference>
<evidence type="ECO:0000256" key="2">
    <source>
        <dbReference type="ARBA" id="ARBA00022859"/>
    </source>
</evidence>
<dbReference type="SMART" id="SM00406">
    <property type="entry name" value="IGv"/>
    <property type="match status" value="1"/>
</dbReference>
<keyword evidence="5" id="KW-1185">Reference proteome</keyword>
<proteinExistence type="predicted"/>
<dbReference type="GO" id="GO:0002376">
    <property type="term" value="P:immune system process"/>
    <property type="evidence" value="ECO:0007669"/>
    <property type="project" value="UniProtKB-KW"/>
</dbReference>
<evidence type="ECO:0000259" key="3">
    <source>
        <dbReference type="PROSITE" id="PS50835"/>
    </source>
</evidence>
<dbReference type="InterPro" id="IPR050413">
    <property type="entry name" value="TCR_beta_variable"/>
</dbReference>
<dbReference type="SMART" id="SM00409">
    <property type="entry name" value="IG"/>
    <property type="match status" value="1"/>
</dbReference>
<evidence type="ECO:0000256" key="1">
    <source>
        <dbReference type="ARBA" id="ARBA00022729"/>
    </source>
</evidence>